<dbReference type="Gene3D" id="3.90.930.12">
    <property type="entry name" value="Ribosomal protein L6, alpha-beta domain"/>
    <property type="match status" value="2"/>
</dbReference>
<evidence type="ECO:0000256" key="7">
    <source>
        <dbReference type="RuleBase" id="RU003869"/>
    </source>
</evidence>
<evidence type="ECO:0000259" key="9">
    <source>
        <dbReference type="Pfam" id="PF00347"/>
    </source>
</evidence>
<dbReference type="RefSeq" id="WP_002460057.1">
    <property type="nucleotide sequence ID" value="NZ_AP021848.1"/>
</dbReference>
<sequence length="178" mass="19582">MSRVGKKIINIPTDVTVTFDGHTATVKGPKGELSRTFDEKMTFKQEENTIEVVRPSDSKDDRTVHGTTRALLNNMVQGVSQGYEKTLELVGVGYRAQMQGTNLVLNVGYSHPVEIKAENGITFAVEKNTTIKVSGVSKEQVGAIASNIRAVRPPEPYKGKGIRYQGEYVRRKEGKTGK</sequence>
<dbReference type="AlphaFoldDB" id="A0A133Q4N8"/>
<dbReference type="STRING" id="28035.B6N84_03710"/>
<dbReference type="GO" id="GO:0019843">
    <property type="term" value="F:rRNA binding"/>
    <property type="evidence" value="ECO:0007669"/>
    <property type="project" value="UniProtKB-UniRule"/>
</dbReference>
<dbReference type="GeneID" id="58091481"/>
<dbReference type="HAMAP" id="MF_01365_B">
    <property type="entry name" value="Ribosomal_uL6_B"/>
    <property type="match status" value="1"/>
</dbReference>
<dbReference type="SUPFAM" id="SSF56053">
    <property type="entry name" value="Ribosomal protein L6"/>
    <property type="match status" value="2"/>
</dbReference>
<reference evidence="11 13" key="2">
    <citation type="journal article" date="2019" name="Sci. Transl. Med.">
        <title>Quorum sensing between bacterial species on the skin protects against epidermal injury in atopic dermatitis.</title>
        <authorList>
            <person name="Williams M.R."/>
        </authorList>
    </citation>
    <scope>NUCLEOTIDE SEQUENCE [LARGE SCALE GENOMIC DNA]</scope>
    <source>
        <strain evidence="11 13">E7</strain>
    </source>
</reference>
<dbReference type="Proteomes" id="UP000293637">
    <property type="component" value="Unassembled WGS sequence"/>
</dbReference>
<comment type="function">
    <text evidence="6 8">This protein binds to the 23S rRNA, and is important in its secondary structure. It is located near the subunit interface in the base of the L7/L12 stalk, and near the tRNA binding site of the peptidyltransferase center.</text>
</comment>
<dbReference type="PROSITE" id="PS00525">
    <property type="entry name" value="RIBOSOMAL_L6_1"/>
    <property type="match status" value="1"/>
</dbReference>
<reference evidence="10 12" key="1">
    <citation type="submission" date="2016-01" db="EMBL/GenBank/DDBJ databases">
        <authorList>
            <person name="Mitreva M."/>
            <person name="Pepin K.H."/>
            <person name="Mihindukulasuriya K.A."/>
            <person name="Fulton R."/>
            <person name="Fronick C."/>
            <person name="O'Laughlin M."/>
            <person name="Miner T."/>
            <person name="Herter B."/>
            <person name="Rosa B.A."/>
            <person name="Cordes M."/>
            <person name="Tomlinson C."/>
            <person name="Wollam A."/>
            <person name="Palsikar V.B."/>
            <person name="Mardis E.R."/>
            <person name="Wilson R.K."/>
        </authorList>
    </citation>
    <scope>NUCLEOTIDE SEQUENCE [LARGE SCALE GENOMIC DNA]</scope>
    <source>
        <strain evidence="10 12">MJR7738</strain>
    </source>
</reference>
<evidence type="ECO:0000256" key="3">
    <source>
        <dbReference type="ARBA" id="ARBA00022884"/>
    </source>
</evidence>
<feature type="domain" description="Large ribosomal subunit protein uL6 alpha-beta" evidence="9">
    <location>
        <begin position="90"/>
        <end position="164"/>
    </location>
</feature>
<accession>A0A133Q4N8</accession>
<organism evidence="11 13">
    <name type="scientific">Staphylococcus lugdunensis</name>
    <dbReference type="NCBI Taxonomy" id="28035"/>
    <lineage>
        <taxon>Bacteria</taxon>
        <taxon>Bacillati</taxon>
        <taxon>Bacillota</taxon>
        <taxon>Bacilli</taxon>
        <taxon>Bacillales</taxon>
        <taxon>Staphylococcaceae</taxon>
        <taxon>Staphylococcus</taxon>
    </lineage>
</organism>
<dbReference type="Proteomes" id="UP000070063">
    <property type="component" value="Unassembled WGS sequence"/>
</dbReference>
<comment type="caution">
    <text evidence="11">The sequence shown here is derived from an EMBL/GenBank/DDBJ whole genome shotgun (WGS) entry which is preliminary data.</text>
</comment>
<keyword evidence="2 6" id="KW-0699">rRNA-binding</keyword>
<dbReference type="InterPro" id="IPR019906">
    <property type="entry name" value="Ribosomal_uL6_bac-type"/>
</dbReference>
<dbReference type="InterPro" id="IPR020040">
    <property type="entry name" value="Ribosomal_uL6_a/b-dom"/>
</dbReference>
<dbReference type="NCBIfam" id="TIGR03654">
    <property type="entry name" value="L6_bact"/>
    <property type="match status" value="1"/>
</dbReference>
<dbReference type="PRINTS" id="PR00059">
    <property type="entry name" value="RIBOSOMALL6"/>
</dbReference>
<dbReference type="Pfam" id="PF00347">
    <property type="entry name" value="Ribosomal_L6"/>
    <property type="match status" value="2"/>
</dbReference>
<dbReference type="PANTHER" id="PTHR11655">
    <property type="entry name" value="60S/50S RIBOSOMAL PROTEIN L6/L9"/>
    <property type="match status" value="1"/>
</dbReference>
<evidence type="ECO:0000256" key="5">
    <source>
        <dbReference type="ARBA" id="ARBA00023274"/>
    </source>
</evidence>
<dbReference type="PIRSF" id="PIRSF002162">
    <property type="entry name" value="Ribosomal_L6"/>
    <property type="match status" value="1"/>
</dbReference>
<dbReference type="InterPro" id="IPR000702">
    <property type="entry name" value="Ribosomal_uL6-like"/>
</dbReference>
<evidence type="ECO:0000313" key="13">
    <source>
        <dbReference type="Proteomes" id="UP000293637"/>
    </source>
</evidence>
<evidence type="ECO:0000256" key="4">
    <source>
        <dbReference type="ARBA" id="ARBA00022980"/>
    </source>
</evidence>
<evidence type="ECO:0000313" key="12">
    <source>
        <dbReference type="Proteomes" id="UP000070063"/>
    </source>
</evidence>
<keyword evidence="3 6" id="KW-0694">RNA-binding</keyword>
<dbReference type="FunFam" id="3.90.930.12:FF:000002">
    <property type="entry name" value="50S ribosomal protein L6"/>
    <property type="match status" value="1"/>
</dbReference>
<evidence type="ECO:0000256" key="8">
    <source>
        <dbReference type="RuleBase" id="RU003870"/>
    </source>
</evidence>
<dbReference type="PANTHER" id="PTHR11655:SF14">
    <property type="entry name" value="LARGE RIBOSOMAL SUBUNIT PROTEIN UL6M"/>
    <property type="match status" value="1"/>
</dbReference>
<feature type="domain" description="Large ribosomal subunit protein uL6 alpha-beta" evidence="9">
    <location>
        <begin position="11"/>
        <end position="82"/>
    </location>
</feature>
<evidence type="ECO:0000256" key="2">
    <source>
        <dbReference type="ARBA" id="ARBA00022730"/>
    </source>
</evidence>
<dbReference type="eggNOG" id="COG0097">
    <property type="taxonomic scope" value="Bacteria"/>
</dbReference>
<protein>
    <recommendedName>
        <fullName evidence="6">Large ribosomal subunit protein uL6</fullName>
    </recommendedName>
</protein>
<dbReference type="InterPro" id="IPR002358">
    <property type="entry name" value="Ribosomal_uL6_CS"/>
</dbReference>
<dbReference type="EMBL" id="LRQI01000064">
    <property type="protein sequence ID" value="KXA37837.1"/>
    <property type="molecule type" value="Genomic_DNA"/>
</dbReference>
<dbReference type="GO" id="GO:0002181">
    <property type="term" value="P:cytoplasmic translation"/>
    <property type="evidence" value="ECO:0007669"/>
    <property type="project" value="TreeGrafter"/>
</dbReference>
<comment type="subunit">
    <text evidence="6">Part of the 50S ribosomal subunit.</text>
</comment>
<dbReference type="FunFam" id="3.90.930.12:FF:000001">
    <property type="entry name" value="50S ribosomal protein L6"/>
    <property type="match status" value="1"/>
</dbReference>
<proteinExistence type="inferred from homology"/>
<evidence type="ECO:0000256" key="1">
    <source>
        <dbReference type="ARBA" id="ARBA00009356"/>
    </source>
</evidence>
<name>A0A133Q4N8_STALU</name>
<evidence type="ECO:0000313" key="11">
    <source>
        <dbReference type="EMBL" id="TBW73277.1"/>
    </source>
</evidence>
<dbReference type="GO" id="GO:0022625">
    <property type="term" value="C:cytosolic large ribosomal subunit"/>
    <property type="evidence" value="ECO:0007669"/>
    <property type="project" value="UniProtKB-UniRule"/>
</dbReference>
<evidence type="ECO:0000313" key="10">
    <source>
        <dbReference type="EMBL" id="KXA37837.1"/>
    </source>
</evidence>
<keyword evidence="4 6" id="KW-0689">Ribosomal protein</keyword>
<gene>
    <name evidence="6" type="primary">rplF</name>
    <name evidence="11" type="ORF">EQ812_00315</name>
    <name evidence="10" type="ORF">HMPREF3225_01469</name>
</gene>
<dbReference type="GO" id="GO:0003735">
    <property type="term" value="F:structural constituent of ribosome"/>
    <property type="evidence" value="ECO:0007669"/>
    <property type="project" value="UniProtKB-UniRule"/>
</dbReference>
<dbReference type="InterPro" id="IPR036789">
    <property type="entry name" value="Ribosomal_uL6-like_a/b-dom_sf"/>
</dbReference>
<comment type="similarity">
    <text evidence="1 6 7">Belongs to the universal ribosomal protein uL6 family.</text>
</comment>
<evidence type="ECO:0000256" key="6">
    <source>
        <dbReference type="HAMAP-Rule" id="MF_01365"/>
    </source>
</evidence>
<dbReference type="EMBL" id="SCHB01000001">
    <property type="protein sequence ID" value="TBW73277.1"/>
    <property type="molecule type" value="Genomic_DNA"/>
</dbReference>
<keyword evidence="5 6" id="KW-0687">Ribonucleoprotein</keyword>